<evidence type="ECO:0000313" key="4">
    <source>
        <dbReference type="Proteomes" id="UP001174936"/>
    </source>
</evidence>
<dbReference type="PANTHER" id="PTHR12905:SF0">
    <property type="entry name" value="CALCINEURIN-LIKE PHOSPHOESTERASE DOMAIN-CONTAINING PROTEIN"/>
    <property type="match status" value="1"/>
</dbReference>
<reference evidence="3" key="1">
    <citation type="submission" date="2023-06" db="EMBL/GenBank/DDBJ databases">
        <title>Genome-scale phylogeny and comparative genomics of the fungal order Sordariales.</title>
        <authorList>
            <consortium name="Lawrence Berkeley National Laboratory"/>
            <person name="Hensen N."/>
            <person name="Bonometti L."/>
            <person name="Westerberg I."/>
            <person name="Brannstrom I.O."/>
            <person name="Guillou S."/>
            <person name="Cros-Aarteil S."/>
            <person name="Calhoun S."/>
            <person name="Haridas S."/>
            <person name="Kuo A."/>
            <person name="Mondo S."/>
            <person name="Pangilinan J."/>
            <person name="Riley R."/>
            <person name="Labutti K."/>
            <person name="Andreopoulos B."/>
            <person name="Lipzen A."/>
            <person name="Chen C."/>
            <person name="Yanf M."/>
            <person name="Daum C."/>
            <person name="Ng V."/>
            <person name="Clum A."/>
            <person name="Steindorff A."/>
            <person name="Ohm R."/>
            <person name="Martin F."/>
            <person name="Silar P."/>
            <person name="Natvig D."/>
            <person name="Lalanne C."/>
            <person name="Gautier V."/>
            <person name="Ament-Velasquez S.L."/>
            <person name="Kruys A."/>
            <person name="Hutchinson M.I."/>
            <person name="Powell A.J."/>
            <person name="Barry K."/>
            <person name="Miller A.N."/>
            <person name="Grigoriev I.V."/>
            <person name="Debuchy R."/>
            <person name="Gladieux P."/>
            <person name="Thoren M.H."/>
            <person name="Johannesson H."/>
        </authorList>
    </citation>
    <scope>NUCLEOTIDE SEQUENCE</scope>
    <source>
        <strain evidence="3">SMH2532-1</strain>
    </source>
</reference>
<accession>A0AA39XYY0</accession>
<dbReference type="SUPFAM" id="SSF56300">
    <property type="entry name" value="Metallo-dependent phosphatases"/>
    <property type="match status" value="1"/>
</dbReference>
<dbReference type="AlphaFoldDB" id="A0AA39XYY0"/>
<keyword evidence="4" id="KW-1185">Reference proteome</keyword>
<dbReference type="PANTHER" id="PTHR12905">
    <property type="entry name" value="METALLOPHOSPHOESTERASE"/>
    <property type="match status" value="1"/>
</dbReference>
<comment type="caution">
    <text evidence="3">The sequence shown here is derived from an EMBL/GenBank/DDBJ whole genome shotgun (WGS) entry which is preliminary data.</text>
</comment>
<name>A0AA39XYY0_9PEZI</name>
<dbReference type="Proteomes" id="UP001174936">
    <property type="component" value="Unassembled WGS sequence"/>
</dbReference>
<proteinExistence type="predicted"/>
<feature type="domain" description="Calcineurin-like phosphoesterase" evidence="2">
    <location>
        <begin position="9"/>
        <end position="213"/>
    </location>
</feature>
<protein>
    <submittedName>
        <fullName evidence="3">Metallo-dependent phosphatase-like protein</fullName>
    </submittedName>
</protein>
<evidence type="ECO:0000259" key="2">
    <source>
        <dbReference type="Pfam" id="PF00149"/>
    </source>
</evidence>
<evidence type="ECO:0000313" key="3">
    <source>
        <dbReference type="EMBL" id="KAK0642883.1"/>
    </source>
</evidence>
<dbReference type="GO" id="GO:0016787">
    <property type="term" value="F:hydrolase activity"/>
    <property type="evidence" value="ECO:0007669"/>
    <property type="project" value="InterPro"/>
</dbReference>
<organism evidence="3 4">
    <name type="scientific">Cercophora newfieldiana</name>
    <dbReference type="NCBI Taxonomy" id="92897"/>
    <lineage>
        <taxon>Eukaryota</taxon>
        <taxon>Fungi</taxon>
        <taxon>Dikarya</taxon>
        <taxon>Ascomycota</taxon>
        <taxon>Pezizomycotina</taxon>
        <taxon>Sordariomycetes</taxon>
        <taxon>Sordariomycetidae</taxon>
        <taxon>Sordariales</taxon>
        <taxon>Lasiosphaeriaceae</taxon>
        <taxon>Cercophora</taxon>
    </lineage>
</organism>
<dbReference type="Gene3D" id="3.60.21.10">
    <property type="match status" value="1"/>
</dbReference>
<dbReference type="Pfam" id="PF00149">
    <property type="entry name" value="Metallophos"/>
    <property type="match status" value="1"/>
</dbReference>
<evidence type="ECO:0000256" key="1">
    <source>
        <dbReference type="SAM" id="MobiDB-lite"/>
    </source>
</evidence>
<dbReference type="InterPro" id="IPR029052">
    <property type="entry name" value="Metallo-depent_PP-like"/>
</dbReference>
<dbReference type="EMBL" id="JAULSV010000005">
    <property type="protein sequence ID" value="KAK0642883.1"/>
    <property type="molecule type" value="Genomic_DNA"/>
</dbReference>
<feature type="region of interest" description="Disordered" evidence="1">
    <location>
        <begin position="322"/>
        <end position="341"/>
    </location>
</feature>
<feature type="compositionally biased region" description="Polar residues" evidence="1">
    <location>
        <begin position="331"/>
        <end position="341"/>
    </location>
</feature>
<sequence length="341" mass="37709">MQQGIRTTFLLLSDTHAKNGVAVPDLPVDVAIHCGDLTDGSKIHEFETTLALLRSIKAPLKIVIAGNHDFTLDDPVYQEKADTARRLFSIAPELMRKEYGNPGDAHRLISQEPESIHFLDEGTHYFRLGNGADLTVYASPFTPSMEADWGFQYKRGDHHDFAIHSKVDVVITHGPPKGVLDITNSRQRGGCEQLFAAVARARPLLHCFGHIHEGWGGKLVTWRGTEPSENPSHFTDIDNSASSVIETLATIEPRQSDSAEMKREKECRLRSLTEEGYRRTSHCSQDESPARRGQTTLFVNAAIQSGDEDGRPQLPWVVDMELPRSTDAGLETSSASSRTAA</sequence>
<dbReference type="InterPro" id="IPR004843">
    <property type="entry name" value="Calcineurin-like_PHP"/>
</dbReference>
<dbReference type="InterPro" id="IPR051693">
    <property type="entry name" value="UPF0046_metallophosphoest"/>
</dbReference>
<dbReference type="CDD" id="cd07379">
    <property type="entry name" value="MPP_239FB"/>
    <property type="match status" value="1"/>
</dbReference>
<gene>
    <name evidence="3" type="ORF">B0T16DRAFT_391515</name>
</gene>